<sequence>MEDIQHRTVNGNGIKMDVAEKGEGPFILFLHGFPELWYFWPHQINALSSLGYRAVVPDLRGYGDTDAPAPLKSYTCLHVVGDLVGLLEVVAADQEKVYWWDMIRGRLLHDFRNLEREAGFARIGTETVLKGFFTLSNPAPLYLRKGTGNSQRRGLGIK</sequence>
<dbReference type="EMBL" id="CM051396">
    <property type="protein sequence ID" value="KAJ4722139.1"/>
    <property type="molecule type" value="Genomic_DNA"/>
</dbReference>
<keyword evidence="1" id="KW-0378">Hydrolase</keyword>
<reference evidence="1 2" key="1">
    <citation type="journal article" date="2023" name="Science">
        <title>Complex scaffold remodeling in plant triterpene biosynthesis.</title>
        <authorList>
            <person name="De La Pena R."/>
            <person name="Hodgson H."/>
            <person name="Liu J.C."/>
            <person name="Stephenson M.J."/>
            <person name="Martin A.C."/>
            <person name="Owen C."/>
            <person name="Harkess A."/>
            <person name="Leebens-Mack J."/>
            <person name="Jimenez L.E."/>
            <person name="Osbourn A."/>
            <person name="Sattely E.S."/>
        </authorList>
    </citation>
    <scope>NUCLEOTIDE SEQUENCE [LARGE SCALE GENOMIC DNA]</scope>
    <source>
        <strain evidence="2">cv. JPN11</strain>
        <tissue evidence="1">Leaf</tissue>
    </source>
</reference>
<organism evidence="1 2">
    <name type="scientific">Melia azedarach</name>
    <name type="common">Chinaberry tree</name>
    <dbReference type="NCBI Taxonomy" id="155640"/>
    <lineage>
        <taxon>Eukaryota</taxon>
        <taxon>Viridiplantae</taxon>
        <taxon>Streptophyta</taxon>
        <taxon>Embryophyta</taxon>
        <taxon>Tracheophyta</taxon>
        <taxon>Spermatophyta</taxon>
        <taxon>Magnoliopsida</taxon>
        <taxon>eudicotyledons</taxon>
        <taxon>Gunneridae</taxon>
        <taxon>Pentapetalae</taxon>
        <taxon>rosids</taxon>
        <taxon>malvids</taxon>
        <taxon>Sapindales</taxon>
        <taxon>Meliaceae</taxon>
        <taxon>Melia</taxon>
    </lineage>
</organism>
<name>A0ACC1YFM5_MELAZ</name>
<dbReference type="Proteomes" id="UP001164539">
    <property type="component" value="Chromosome 3"/>
</dbReference>
<evidence type="ECO:0000313" key="1">
    <source>
        <dbReference type="EMBL" id="KAJ4722139.1"/>
    </source>
</evidence>
<proteinExistence type="predicted"/>
<accession>A0ACC1YFM5</accession>
<evidence type="ECO:0000313" key="2">
    <source>
        <dbReference type="Proteomes" id="UP001164539"/>
    </source>
</evidence>
<protein>
    <submittedName>
        <fullName evidence="1">Epoxide hydrolase-2</fullName>
    </submittedName>
</protein>
<comment type="caution">
    <text evidence="1">The sequence shown here is derived from an EMBL/GenBank/DDBJ whole genome shotgun (WGS) entry which is preliminary data.</text>
</comment>
<gene>
    <name evidence="1" type="ORF">OWV82_005691</name>
</gene>
<keyword evidence="2" id="KW-1185">Reference proteome</keyword>